<evidence type="ECO:0000256" key="7">
    <source>
        <dbReference type="ARBA" id="ARBA00034125"/>
    </source>
</evidence>
<name>A0A398AZI1_9BACI</name>
<dbReference type="GO" id="GO:0015744">
    <property type="term" value="P:succinate transport"/>
    <property type="evidence" value="ECO:0007669"/>
    <property type="project" value="TreeGrafter"/>
</dbReference>
<dbReference type="EMBL" id="QWVS01000054">
    <property type="protein sequence ID" value="RID82078.1"/>
    <property type="molecule type" value="Genomic_DNA"/>
</dbReference>
<dbReference type="AlphaFoldDB" id="A0A398AZI1"/>
<dbReference type="PANTHER" id="PTHR34390">
    <property type="entry name" value="UPF0442 PROTEIN YJJB-RELATED"/>
    <property type="match status" value="1"/>
</dbReference>
<dbReference type="Pfam" id="PF12821">
    <property type="entry name" value="ThrE_2"/>
    <property type="match status" value="1"/>
</dbReference>
<gene>
    <name evidence="10" type="ORF">D1953_18935</name>
</gene>
<keyword evidence="4 8" id="KW-0812">Transmembrane</keyword>
<feature type="transmembrane region" description="Helical" evidence="8">
    <location>
        <begin position="6"/>
        <end position="24"/>
    </location>
</feature>
<evidence type="ECO:0000313" key="11">
    <source>
        <dbReference type="Proteomes" id="UP000266016"/>
    </source>
</evidence>
<comment type="caution">
    <text evidence="10">The sequence shown here is derived from an EMBL/GenBank/DDBJ whole genome shotgun (WGS) entry which is preliminary data.</text>
</comment>
<feature type="transmembrane region" description="Helical" evidence="8">
    <location>
        <begin position="55"/>
        <end position="74"/>
    </location>
</feature>
<evidence type="ECO:0000256" key="8">
    <source>
        <dbReference type="SAM" id="Phobius"/>
    </source>
</evidence>
<organism evidence="10 11">
    <name type="scientific">Peribacillus asahii</name>
    <dbReference type="NCBI Taxonomy" id="228899"/>
    <lineage>
        <taxon>Bacteria</taxon>
        <taxon>Bacillati</taxon>
        <taxon>Bacillota</taxon>
        <taxon>Bacilli</taxon>
        <taxon>Bacillales</taxon>
        <taxon>Bacillaceae</taxon>
        <taxon>Peribacillus</taxon>
    </lineage>
</organism>
<evidence type="ECO:0000256" key="3">
    <source>
        <dbReference type="ARBA" id="ARBA00022519"/>
    </source>
</evidence>
<keyword evidence="6 8" id="KW-0472">Membrane</keyword>
<feature type="transmembrane region" description="Helical" evidence="8">
    <location>
        <begin position="117"/>
        <end position="142"/>
    </location>
</feature>
<feature type="transmembrane region" description="Helical" evidence="8">
    <location>
        <begin position="31"/>
        <end position="49"/>
    </location>
</feature>
<dbReference type="InterPro" id="IPR024528">
    <property type="entry name" value="ThrE_2"/>
</dbReference>
<comment type="similarity">
    <text evidence="7">Belongs to the ThrE exporter (TC 2.A.79) family.</text>
</comment>
<keyword evidence="3" id="KW-0997">Cell inner membrane</keyword>
<evidence type="ECO:0000256" key="5">
    <source>
        <dbReference type="ARBA" id="ARBA00022989"/>
    </source>
</evidence>
<evidence type="ECO:0000259" key="9">
    <source>
        <dbReference type="Pfam" id="PF12821"/>
    </source>
</evidence>
<evidence type="ECO:0000256" key="2">
    <source>
        <dbReference type="ARBA" id="ARBA00022475"/>
    </source>
</evidence>
<dbReference type="Proteomes" id="UP000266016">
    <property type="component" value="Unassembled WGS sequence"/>
</dbReference>
<dbReference type="InterPro" id="IPR050539">
    <property type="entry name" value="ThrE_Dicarb/AminoAcid_Exp"/>
</dbReference>
<keyword evidence="2" id="KW-1003">Cell membrane</keyword>
<reference evidence="10 11" key="1">
    <citation type="submission" date="2018-08" db="EMBL/GenBank/DDBJ databases">
        <title>Bacillus jemisoniae sp. nov., Bacillus chryseoplanitiae sp. nov., Bacillus resnikiae sp. nov., and Bacillus frankliniae sp. nov., isolated from Viking spacecraft and associated surfaces.</title>
        <authorList>
            <person name="Seuylemezian A."/>
            <person name="Vaishampayan P."/>
        </authorList>
    </citation>
    <scope>NUCLEOTIDE SEQUENCE [LARGE SCALE GENOMIC DNA]</scope>
    <source>
        <strain evidence="10 11">MA001</strain>
    </source>
</reference>
<accession>A0A398AZI1</accession>
<comment type="subcellular location">
    <subcellularLocation>
        <location evidence="1">Cell membrane</location>
        <topology evidence="1">Multi-pass membrane protein</topology>
    </subcellularLocation>
</comment>
<keyword evidence="11" id="KW-1185">Reference proteome</keyword>
<proteinExistence type="inferred from homology"/>
<sequence length="157" mass="17364">MRRERVFEQVVTSFIASAAFGVLFNAPKQSLIKCGLVGMIGWVLYYGLVEIEYDSIFATLVAAFVVGVISQFFAKRYKMPIIIFTIAGIIPLVPGGLSYDAMKHFVENDYNVAVQLAAKVCMLAGAIAMGIIFAEVMNQLIIKYNRRKQSEKGAPLK</sequence>
<feature type="domain" description="Threonine/Serine exporter ThrE" evidence="9">
    <location>
        <begin position="9"/>
        <end position="136"/>
    </location>
</feature>
<dbReference type="GO" id="GO:0005886">
    <property type="term" value="C:plasma membrane"/>
    <property type="evidence" value="ECO:0007669"/>
    <property type="project" value="UniProtKB-SubCell"/>
</dbReference>
<keyword evidence="5 8" id="KW-1133">Transmembrane helix</keyword>
<evidence type="ECO:0000256" key="1">
    <source>
        <dbReference type="ARBA" id="ARBA00004651"/>
    </source>
</evidence>
<evidence type="ECO:0000313" key="10">
    <source>
        <dbReference type="EMBL" id="RID82078.1"/>
    </source>
</evidence>
<evidence type="ECO:0000256" key="6">
    <source>
        <dbReference type="ARBA" id="ARBA00023136"/>
    </source>
</evidence>
<dbReference type="PANTHER" id="PTHR34390:SF1">
    <property type="entry name" value="SUCCINATE TRANSPORTER SUBUNIT YJJB-RELATED"/>
    <property type="match status" value="1"/>
</dbReference>
<protein>
    <submittedName>
        <fullName evidence="10">Threonine/serine exporter</fullName>
    </submittedName>
</protein>
<feature type="transmembrane region" description="Helical" evidence="8">
    <location>
        <begin position="81"/>
        <end position="97"/>
    </location>
</feature>
<evidence type="ECO:0000256" key="4">
    <source>
        <dbReference type="ARBA" id="ARBA00022692"/>
    </source>
</evidence>